<dbReference type="AlphaFoldDB" id="A0A119AT37"/>
<dbReference type="EMBL" id="LPEQ01000076">
    <property type="protein sequence ID" value="KVV46908.1"/>
    <property type="molecule type" value="Genomic_DNA"/>
</dbReference>
<evidence type="ECO:0000313" key="2">
    <source>
        <dbReference type="EMBL" id="KVV46908.1"/>
    </source>
</evidence>
<comment type="caution">
    <text evidence="2">The sequence shown here is derived from an EMBL/GenBank/DDBJ whole genome shotgun (WGS) entry which is preliminary data.</text>
</comment>
<protein>
    <submittedName>
        <fullName evidence="2">Uncharacterized protein</fullName>
    </submittedName>
</protein>
<organism evidence="2 3">
    <name type="scientific">Burkholderia territorii</name>
    <dbReference type="NCBI Taxonomy" id="1503055"/>
    <lineage>
        <taxon>Bacteria</taxon>
        <taxon>Pseudomonadati</taxon>
        <taxon>Pseudomonadota</taxon>
        <taxon>Betaproteobacteria</taxon>
        <taxon>Burkholderiales</taxon>
        <taxon>Burkholderiaceae</taxon>
        <taxon>Burkholderia</taxon>
        <taxon>Burkholderia cepacia complex</taxon>
    </lineage>
</organism>
<evidence type="ECO:0000256" key="1">
    <source>
        <dbReference type="SAM" id="MobiDB-lite"/>
    </source>
</evidence>
<gene>
    <name evidence="2" type="ORF">WT27_06315</name>
</gene>
<feature type="region of interest" description="Disordered" evidence="1">
    <location>
        <begin position="25"/>
        <end position="65"/>
    </location>
</feature>
<keyword evidence="3" id="KW-1185">Reference proteome</keyword>
<name>A0A119AT37_9BURK</name>
<sequence>MAAFFSCGARGDELCVRMRLNSFGGDADHAAQDAGSGASATGRPRPAVRNRPPATARPQTDTRGA</sequence>
<proteinExistence type="predicted"/>
<dbReference type="Proteomes" id="UP000062317">
    <property type="component" value="Unassembled WGS sequence"/>
</dbReference>
<feature type="compositionally biased region" description="Low complexity" evidence="1">
    <location>
        <begin position="32"/>
        <end position="58"/>
    </location>
</feature>
<reference evidence="2 3" key="1">
    <citation type="submission" date="2015-11" db="EMBL/GenBank/DDBJ databases">
        <title>Expanding the genomic diversity of Burkholderia species for the development of highly accurate diagnostics.</title>
        <authorList>
            <person name="Sahl J."/>
            <person name="Keim P."/>
            <person name="Wagner D."/>
        </authorList>
    </citation>
    <scope>NUCLEOTIDE SEQUENCE [LARGE SCALE GENOMIC DNA]</scope>
    <source>
        <strain evidence="2 3">MSMB1301WGS</strain>
    </source>
</reference>
<evidence type="ECO:0000313" key="3">
    <source>
        <dbReference type="Proteomes" id="UP000062317"/>
    </source>
</evidence>
<accession>A0A119AT37</accession>